<gene>
    <name evidence="5" type="ORF">SAMN05878282_101108</name>
</gene>
<dbReference type="CDD" id="cd03349">
    <property type="entry name" value="LbH_XAT"/>
    <property type="match status" value="1"/>
</dbReference>
<accession>A0A1N6N7U1</accession>
<keyword evidence="3" id="KW-0677">Repeat</keyword>
<dbReference type="Proteomes" id="UP000185841">
    <property type="component" value="Unassembled WGS sequence"/>
</dbReference>
<comment type="similarity">
    <text evidence="1">Belongs to the transferase hexapeptide repeat family.</text>
</comment>
<dbReference type="EMBL" id="FTMP01000001">
    <property type="protein sequence ID" value="SIP88121.1"/>
    <property type="molecule type" value="Genomic_DNA"/>
</dbReference>
<sequence length="233" mass="26018">MLNIVRDYYWKRWLRKNNVKLAIGLRAIKSSARIEVEEGVRLGEVLIKATNLKIGAYSYIRSGLLQSVSEIGRFCSIGQDVQLGLIADGHPISWLTTHPVHDLAAGLKYTAKKSDTRIGNDVWIGAGAKVLSGLTVGDGAVIAAGAVVTKDVAPYEIVGGNPAKHIRWRFDEDTLRDAIHQSEWWNLPMNQLRGLPFNDPLESLKYIANAKERDSGKARFRRFLIVRRGCREI</sequence>
<evidence type="ECO:0000313" key="6">
    <source>
        <dbReference type="Proteomes" id="UP000185841"/>
    </source>
</evidence>
<reference evidence="5 6" key="1">
    <citation type="submission" date="2017-01" db="EMBL/GenBank/DDBJ databases">
        <authorList>
            <person name="Mah S.A."/>
            <person name="Swanson W.J."/>
            <person name="Moy G.W."/>
            <person name="Vacquier V.D."/>
        </authorList>
    </citation>
    <scope>NUCLEOTIDE SEQUENCE [LARGE SCALE GENOMIC DNA]</scope>
    <source>
        <strain evidence="5 6">RU36E</strain>
    </source>
</reference>
<dbReference type="PROSITE" id="PS00101">
    <property type="entry name" value="HEXAPEP_TRANSFERASES"/>
    <property type="match status" value="1"/>
</dbReference>
<dbReference type="PANTHER" id="PTHR43300:SF11">
    <property type="entry name" value="ACETYLTRANSFERASE RV3034C-RELATED"/>
    <property type="match status" value="1"/>
</dbReference>
<dbReference type="Gene3D" id="2.160.10.10">
    <property type="entry name" value="Hexapeptide repeat proteins"/>
    <property type="match status" value="1"/>
</dbReference>
<evidence type="ECO:0000313" key="5">
    <source>
        <dbReference type="EMBL" id="SIP88121.1"/>
    </source>
</evidence>
<dbReference type="InterPro" id="IPR050179">
    <property type="entry name" value="Trans_hexapeptide_repeat"/>
</dbReference>
<dbReference type="GO" id="GO:0016746">
    <property type="term" value="F:acyltransferase activity"/>
    <property type="evidence" value="ECO:0007669"/>
    <property type="project" value="UniProtKB-KW"/>
</dbReference>
<dbReference type="SUPFAM" id="SSF51161">
    <property type="entry name" value="Trimeric LpxA-like enzymes"/>
    <property type="match status" value="1"/>
</dbReference>
<dbReference type="InterPro" id="IPR011004">
    <property type="entry name" value="Trimer_LpxA-like_sf"/>
</dbReference>
<evidence type="ECO:0000256" key="3">
    <source>
        <dbReference type="ARBA" id="ARBA00022737"/>
    </source>
</evidence>
<proteinExistence type="inferred from homology"/>
<protein>
    <submittedName>
        <fullName evidence="5">Acetyltransferase (Isoleucine patch superfamily)</fullName>
    </submittedName>
</protein>
<dbReference type="PANTHER" id="PTHR43300">
    <property type="entry name" value="ACETYLTRANSFERASE"/>
    <property type="match status" value="1"/>
</dbReference>
<dbReference type="InterPro" id="IPR001451">
    <property type="entry name" value="Hexapep"/>
</dbReference>
<keyword evidence="2 5" id="KW-0808">Transferase</keyword>
<name>A0A1N6N7U1_AQUAC</name>
<keyword evidence="4" id="KW-0012">Acyltransferase</keyword>
<evidence type="ECO:0000256" key="1">
    <source>
        <dbReference type="ARBA" id="ARBA00007274"/>
    </source>
</evidence>
<dbReference type="AlphaFoldDB" id="A0A1N6N7U1"/>
<dbReference type="Pfam" id="PF00132">
    <property type="entry name" value="Hexapep"/>
    <property type="match status" value="1"/>
</dbReference>
<dbReference type="InterPro" id="IPR018357">
    <property type="entry name" value="Hexapep_transf_CS"/>
</dbReference>
<evidence type="ECO:0000256" key="2">
    <source>
        <dbReference type="ARBA" id="ARBA00022679"/>
    </source>
</evidence>
<organism evidence="5 6">
    <name type="scientific">Aquipseudomonas alcaligenes</name>
    <name type="common">Pseudomonas alcaligenes</name>
    <dbReference type="NCBI Taxonomy" id="43263"/>
    <lineage>
        <taxon>Bacteria</taxon>
        <taxon>Pseudomonadati</taxon>
        <taxon>Pseudomonadota</taxon>
        <taxon>Gammaproteobacteria</taxon>
        <taxon>Pseudomonadales</taxon>
        <taxon>Pseudomonadaceae</taxon>
        <taxon>Aquipseudomonas</taxon>
    </lineage>
</organism>
<evidence type="ECO:0000256" key="4">
    <source>
        <dbReference type="ARBA" id="ARBA00023315"/>
    </source>
</evidence>